<keyword evidence="2" id="KW-1185">Reference proteome</keyword>
<reference evidence="1" key="1">
    <citation type="submission" date="2022-10" db="EMBL/GenBank/DDBJ databases">
        <title>Culturing micro-colonial fungi from biological soil crusts in the Mojave desert and describing Neophaeococcomyces mojavensis, and introducing the new genera and species Taxawa tesnikishii.</title>
        <authorList>
            <person name="Kurbessoian T."/>
            <person name="Stajich J.E."/>
        </authorList>
    </citation>
    <scope>NUCLEOTIDE SEQUENCE</scope>
    <source>
        <strain evidence="1">TK_41</strain>
    </source>
</reference>
<comment type="caution">
    <text evidence="1">The sequence shown here is derived from an EMBL/GenBank/DDBJ whole genome shotgun (WGS) entry which is preliminary data.</text>
</comment>
<proteinExistence type="predicted"/>
<sequence length="604" mass="68962">MTSSQAKHATFATVVAQASPARSSHPLILKHEHARSVDYTGQREHVTYSTIKPASWAQHHPANNPLNERRSRLLELPVEIQTEVLRYLLDFEETATETLQWDPVPIQDHDDLVELHRVAPITNPLAMLHGGLRMNSRTNFHPSILSTCRQLYEVGSSVLRRCNKFVAVEGLRKPRMPDFETCDSVMLRTAISAFAVIPSWPLECFVWRQPMLRLPLPPRLNKVVEFRVIRPGRTQARYLGLVSRALLYFEAIGKERQDPAQTRNFELQVKFNNRFHGRLLAASPLSLQEVLSRDILQSVGKLLTKPVVFVNENMSEDKLDSAEKWFADKAKQWCNEPLRESFIRRLAEIAEAFDMAESFVASEQGDALCIHLKFYEAKRLIFELATDHAFRALGSEEMFSKLEHANAWASYRIASRPSVSSREEFDDFEVLWTGLHTWKTAADLRLAYPTTLKWSSSLVLRRAELGYAGGVERDEVSVSIIRAALAIASQEDVDKATDPGEATCNAETLQRGLELLDLTIPPNVTQEDFDIFVHLPRADLQRRQWSWAQLKGSNNVDEVDDVKDRELLLDKMRILRIAIDKRFGAVTKRPFDARALLQWKPPKL</sequence>
<dbReference type="AlphaFoldDB" id="A0AA38XHH5"/>
<organism evidence="1 2">
    <name type="scientific">Cladophialophora chaetospira</name>
    <dbReference type="NCBI Taxonomy" id="386627"/>
    <lineage>
        <taxon>Eukaryota</taxon>
        <taxon>Fungi</taxon>
        <taxon>Dikarya</taxon>
        <taxon>Ascomycota</taxon>
        <taxon>Pezizomycotina</taxon>
        <taxon>Eurotiomycetes</taxon>
        <taxon>Chaetothyriomycetidae</taxon>
        <taxon>Chaetothyriales</taxon>
        <taxon>Herpotrichiellaceae</taxon>
        <taxon>Cladophialophora</taxon>
    </lineage>
</organism>
<dbReference type="Proteomes" id="UP001172673">
    <property type="component" value="Unassembled WGS sequence"/>
</dbReference>
<accession>A0AA38XHH5</accession>
<evidence type="ECO:0000313" key="2">
    <source>
        <dbReference type="Proteomes" id="UP001172673"/>
    </source>
</evidence>
<name>A0AA38XHH5_9EURO</name>
<evidence type="ECO:0000313" key="1">
    <source>
        <dbReference type="EMBL" id="KAJ9613573.1"/>
    </source>
</evidence>
<gene>
    <name evidence="1" type="ORF">H2200_003515</name>
</gene>
<protein>
    <submittedName>
        <fullName evidence="1">Uncharacterized protein</fullName>
    </submittedName>
</protein>
<dbReference type="EMBL" id="JAPDRK010000004">
    <property type="protein sequence ID" value="KAJ9613573.1"/>
    <property type="molecule type" value="Genomic_DNA"/>
</dbReference>